<organism evidence="3 4">
    <name type="scientific">Cercophora samala</name>
    <dbReference type="NCBI Taxonomy" id="330535"/>
    <lineage>
        <taxon>Eukaryota</taxon>
        <taxon>Fungi</taxon>
        <taxon>Dikarya</taxon>
        <taxon>Ascomycota</taxon>
        <taxon>Pezizomycotina</taxon>
        <taxon>Sordariomycetes</taxon>
        <taxon>Sordariomycetidae</taxon>
        <taxon>Sordariales</taxon>
        <taxon>Lasiosphaeriaceae</taxon>
        <taxon>Cercophora</taxon>
    </lineage>
</organism>
<evidence type="ECO:0000313" key="3">
    <source>
        <dbReference type="EMBL" id="KAK0673072.1"/>
    </source>
</evidence>
<reference evidence="3" key="1">
    <citation type="submission" date="2023-06" db="EMBL/GenBank/DDBJ databases">
        <title>Genome-scale phylogeny and comparative genomics of the fungal order Sordariales.</title>
        <authorList>
            <consortium name="Lawrence Berkeley National Laboratory"/>
            <person name="Hensen N."/>
            <person name="Bonometti L."/>
            <person name="Westerberg I."/>
            <person name="Brannstrom I.O."/>
            <person name="Guillou S."/>
            <person name="Cros-Aarteil S."/>
            <person name="Calhoun S."/>
            <person name="Haridas S."/>
            <person name="Kuo A."/>
            <person name="Mondo S."/>
            <person name="Pangilinan J."/>
            <person name="Riley R."/>
            <person name="Labutti K."/>
            <person name="Andreopoulos B."/>
            <person name="Lipzen A."/>
            <person name="Chen C."/>
            <person name="Yanf M."/>
            <person name="Daum C."/>
            <person name="Ng V."/>
            <person name="Clum A."/>
            <person name="Steindorff A."/>
            <person name="Ohm R."/>
            <person name="Martin F."/>
            <person name="Silar P."/>
            <person name="Natvig D."/>
            <person name="Lalanne C."/>
            <person name="Gautier V."/>
            <person name="Ament-Velasquez S.L."/>
            <person name="Kruys A."/>
            <person name="Hutchinson M.I."/>
            <person name="Powell A.J."/>
            <person name="Barry K."/>
            <person name="Miller A.N."/>
            <person name="Grigoriev I.V."/>
            <person name="Debuchy R."/>
            <person name="Gladieux P."/>
            <person name="Thoren M.H."/>
            <person name="Johannesson H."/>
        </authorList>
    </citation>
    <scope>NUCLEOTIDE SEQUENCE</scope>
    <source>
        <strain evidence="3">CBS 307.81</strain>
    </source>
</reference>
<keyword evidence="2" id="KW-0732">Signal</keyword>
<accession>A0AA39ZLJ3</accession>
<evidence type="ECO:0000256" key="2">
    <source>
        <dbReference type="SAM" id="SignalP"/>
    </source>
</evidence>
<keyword evidence="4" id="KW-1185">Reference proteome</keyword>
<comment type="caution">
    <text evidence="3">The sequence shown here is derived from an EMBL/GenBank/DDBJ whole genome shotgun (WGS) entry which is preliminary data.</text>
</comment>
<feature type="compositionally biased region" description="Polar residues" evidence="1">
    <location>
        <begin position="106"/>
        <end position="115"/>
    </location>
</feature>
<proteinExistence type="predicted"/>
<evidence type="ECO:0000256" key="1">
    <source>
        <dbReference type="SAM" id="MobiDB-lite"/>
    </source>
</evidence>
<dbReference type="Proteomes" id="UP001174997">
    <property type="component" value="Unassembled WGS sequence"/>
</dbReference>
<evidence type="ECO:0000313" key="4">
    <source>
        <dbReference type="Proteomes" id="UP001174997"/>
    </source>
</evidence>
<name>A0AA39ZLJ3_9PEZI</name>
<dbReference type="EMBL" id="JAULSY010000008">
    <property type="protein sequence ID" value="KAK0673072.1"/>
    <property type="molecule type" value="Genomic_DNA"/>
</dbReference>
<protein>
    <submittedName>
        <fullName evidence="3">Uncharacterized protein</fullName>
    </submittedName>
</protein>
<sequence>MLRAVILHLAAFGLGALAVDREPYSQVPIWGSIEYSTAACTAASTTGTKSYSVVPIDTWTPDPTSSIWGLGARTTLETKIAARAEATHVAGNVGGQVSDRDPVGVVSTTDVTPIQSGPGDCNGKTRRFNCISPGDKWQECSSGQWSNVIPMGKLGGVETTCTNYGVHAFLQLTPLPGGRVDTPVMTGPCNPPDELSASHPKRHPLAGLYNCIWPGLEWQTCSEINTWTDPAPMLGGRHCISYGVKDYMTTDDVPFN</sequence>
<feature type="signal peptide" evidence="2">
    <location>
        <begin position="1"/>
        <end position="18"/>
    </location>
</feature>
<gene>
    <name evidence="3" type="ORF">QBC41DRAFT_298870</name>
</gene>
<feature type="region of interest" description="Disordered" evidence="1">
    <location>
        <begin position="93"/>
        <end position="118"/>
    </location>
</feature>
<dbReference type="AlphaFoldDB" id="A0AA39ZLJ3"/>
<feature type="chain" id="PRO_5041354827" evidence="2">
    <location>
        <begin position="19"/>
        <end position="256"/>
    </location>
</feature>